<dbReference type="PROSITE" id="PS50013">
    <property type="entry name" value="CHROMO_2"/>
    <property type="match status" value="1"/>
</dbReference>
<keyword evidence="3" id="KW-1185">Reference proteome</keyword>
<dbReference type="PANTHER" id="PTHR46585">
    <property type="entry name" value="INTEGRASE CORE DOMAIN CONTAINING PROTEIN"/>
    <property type="match status" value="1"/>
</dbReference>
<dbReference type="GO" id="GO:0005694">
    <property type="term" value="C:chromosome"/>
    <property type="evidence" value="ECO:0007669"/>
    <property type="project" value="UniProtKB-ARBA"/>
</dbReference>
<dbReference type="AlphaFoldDB" id="A0A026W9Z5"/>
<dbReference type="Proteomes" id="UP000053097">
    <property type="component" value="Unassembled WGS sequence"/>
</dbReference>
<dbReference type="CDD" id="cd00024">
    <property type="entry name" value="CD_CSD"/>
    <property type="match status" value="1"/>
</dbReference>
<dbReference type="InterPro" id="IPR000953">
    <property type="entry name" value="Chromo/chromo_shadow_dom"/>
</dbReference>
<organism evidence="2 3">
    <name type="scientific">Ooceraea biroi</name>
    <name type="common">Clonal raider ant</name>
    <name type="synonym">Cerapachys biroi</name>
    <dbReference type="NCBI Taxonomy" id="2015173"/>
    <lineage>
        <taxon>Eukaryota</taxon>
        <taxon>Metazoa</taxon>
        <taxon>Ecdysozoa</taxon>
        <taxon>Arthropoda</taxon>
        <taxon>Hexapoda</taxon>
        <taxon>Insecta</taxon>
        <taxon>Pterygota</taxon>
        <taxon>Neoptera</taxon>
        <taxon>Endopterygota</taxon>
        <taxon>Hymenoptera</taxon>
        <taxon>Apocrita</taxon>
        <taxon>Aculeata</taxon>
        <taxon>Formicoidea</taxon>
        <taxon>Formicidae</taxon>
        <taxon>Dorylinae</taxon>
        <taxon>Ooceraea</taxon>
    </lineage>
</organism>
<reference evidence="2 3" key="1">
    <citation type="journal article" date="2014" name="Curr. Biol.">
        <title>The genome of the clonal raider ant Cerapachys biroi.</title>
        <authorList>
            <person name="Oxley P.R."/>
            <person name="Ji L."/>
            <person name="Fetter-Pruneda I."/>
            <person name="McKenzie S.K."/>
            <person name="Li C."/>
            <person name="Hu H."/>
            <person name="Zhang G."/>
            <person name="Kronauer D.J."/>
        </authorList>
    </citation>
    <scope>NUCLEOTIDE SEQUENCE [LARGE SCALE GENOMIC DNA]</scope>
</reference>
<dbReference type="PANTHER" id="PTHR46585:SF1">
    <property type="entry name" value="CHROMO DOMAIN-CONTAINING PROTEIN"/>
    <property type="match status" value="1"/>
</dbReference>
<dbReference type="SUPFAM" id="SSF54160">
    <property type="entry name" value="Chromo domain-like"/>
    <property type="match status" value="1"/>
</dbReference>
<gene>
    <name evidence="2" type="ORF">X777_09615</name>
</gene>
<dbReference type="EMBL" id="KK107370">
    <property type="protein sequence ID" value="EZA51849.1"/>
    <property type="molecule type" value="Genomic_DNA"/>
</dbReference>
<feature type="domain" description="Chromo" evidence="1">
    <location>
        <begin position="251"/>
        <end position="285"/>
    </location>
</feature>
<dbReference type="InterPro" id="IPR016197">
    <property type="entry name" value="Chromo-like_dom_sf"/>
</dbReference>
<dbReference type="OrthoDB" id="7680611at2759"/>
<evidence type="ECO:0000313" key="3">
    <source>
        <dbReference type="Proteomes" id="UP000053097"/>
    </source>
</evidence>
<dbReference type="OMA" id="REYFAMG"/>
<sequence>MGDNDEKRKHGPVLPTTIRAIIYGPSNCGKTNVLISLQIALLESPHGVRFENVYVYSKSLQQPKYRYLETLLSSIDEIGYFTFSNNSDVIPPNEARPNSIFVFDDVACDKQDMVREYFAMGRHSNVDCFYLCQTYARIPKHLIRDNANLLILFKQDGTNLKHVYNDHVNTESAIKIAAPARFKVGDSVRVSKYKTVFGKGYVPNWTTEVFRIAKVQRTNPVTYLLDDYRDKPVAGAFYEHELHRARYPDVYLVEKVLCRRGDEVYVKWLGFDGPHNSWIHKDNVV</sequence>
<protein>
    <recommendedName>
        <fullName evidence="1">Chromo domain-containing protein</fullName>
    </recommendedName>
</protein>
<evidence type="ECO:0000259" key="1">
    <source>
        <dbReference type="PROSITE" id="PS50013"/>
    </source>
</evidence>
<proteinExistence type="predicted"/>
<evidence type="ECO:0000313" key="2">
    <source>
        <dbReference type="EMBL" id="EZA51849.1"/>
    </source>
</evidence>
<name>A0A026W9Z5_OOCBI</name>
<accession>A0A026W9Z5</accession>